<comment type="caution">
    <text evidence="7">The sequence shown here is derived from an EMBL/GenBank/DDBJ whole genome shotgun (WGS) entry which is preliminary data.</text>
</comment>
<evidence type="ECO:0000256" key="1">
    <source>
        <dbReference type="ARBA" id="ARBA00022527"/>
    </source>
</evidence>
<dbReference type="Proteomes" id="UP000712281">
    <property type="component" value="Unassembled WGS sequence"/>
</dbReference>
<keyword evidence="5" id="KW-0067">ATP-binding</keyword>
<dbReference type="InterPro" id="IPR000719">
    <property type="entry name" value="Prot_kinase_dom"/>
</dbReference>
<organism evidence="7 8">
    <name type="scientific">Brassica cretica</name>
    <name type="common">Mustard</name>
    <dbReference type="NCBI Taxonomy" id="69181"/>
    <lineage>
        <taxon>Eukaryota</taxon>
        <taxon>Viridiplantae</taxon>
        <taxon>Streptophyta</taxon>
        <taxon>Embryophyta</taxon>
        <taxon>Tracheophyta</taxon>
        <taxon>Spermatophyta</taxon>
        <taxon>Magnoliopsida</taxon>
        <taxon>eudicotyledons</taxon>
        <taxon>Gunneridae</taxon>
        <taxon>Pentapetalae</taxon>
        <taxon>rosids</taxon>
        <taxon>malvids</taxon>
        <taxon>Brassicales</taxon>
        <taxon>Brassicaceae</taxon>
        <taxon>Brassiceae</taxon>
        <taxon>Brassica</taxon>
    </lineage>
</organism>
<keyword evidence="1" id="KW-0723">Serine/threonine-protein kinase</keyword>
<reference evidence="7" key="1">
    <citation type="submission" date="2019-12" db="EMBL/GenBank/DDBJ databases">
        <title>Genome sequencing and annotation of Brassica cretica.</title>
        <authorList>
            <person name="Studholme D.J."/>
            <person name="Sarris P.F."/>
        </authorList>
    </citation>
    <scope>NUCLEOTIDE SEQUENCE</scope>
    <source>
        <strain evidence="7">PFS-001/15</strain>
        <tissue evidence="7">Leaf</tissue>
    </source>
</reference>
<dbReference type="SUPFAM" id="SSF56112">
    <property type="entry name" value="Protein kinase-like (PK-like)"/>
    <property type="match status" value="1"/>
</dbReference>
<dbReference type="GO" id="GO:0004674">
    <property type="term" value="F:protein serine/threonine kinase activity"/>
    <property type="evidence" value="ECO:0007669"/>
    <property type="project" value="UniProtKB-KW"/>
</dbReference>
<dbReference type="Gene3D" id="1.10.510.10">
    <property type="entry name" value="Transferase(Phosphotransferase) domain 1"/>
    <property type="match status" value="1"/>
</dbReference>
<keyword evidence="2" id="KW-0808">Transferase</keyword>
<keyword evidence="4" id="KW-0418">Kinase</keyword>
<feature type="domain" description="Protein kinase" evidence="6">
    <location>
        <begin position="1"/>
        <end position="83"/>
    </location>
</feature>
<evidence type="ECO:0000256" key="2">
    <source>
        <dbReference type="ARBA" id="ARBA00022679"/>
    </source>
</evidence>
<dbReference type="EMBL" id="QGKW02001940">
    <property type="protein sequence ID" value="KAF2556030.1"/>
    <property type="molecule type" value="Genomic_DNA"/>
</dbReference>
<evidence type="ECO:0000256" key="5">
    <source>
        <dbReference type="ARBA" id="ARBA00022840"/>
    </source>
</evidence>
<dbReference type="PANTHER" id="PTHR43895:SF123">
    <property type="entry name" value="NON-SPECIFIC SERINE_THREONINE PROTEIN KINASE"/>
    <property type="match status" value="1"/>
</dbReference>
<evidence type="ECO:0000313" key="8">
    <source>
        <dbReference type="Proteomes" id="UP000712281"/>
    </source>
</evidence>
<dbReference type="PROSITE" id="PS50011">
    <property type="entry name" value="PROTEIN_KINASE_DOM"/>
    <property type="match status" value="1"/>
</dbReference>
<dbReference type="PANTHER" id="PTHR43895">
    <property type="entry name" value="CALCIUM/CALMODULIN-DEPENDENT PROTEIN KINASE KINASE-RELATED"/>
    <property type="match status" value="1"/>
</dbReference>
<protein>
    <recommendedName>
        <fullName evidence="6">Protein kinase domain-containing protein</fullName>
    </recommendedName>
</protein>
<dbReference type="GO" id="GO:0007165">
    <property type="term" value="P:signal transduction"/>
    <property type="evidence" value="ECO:0007669"/>
    <property type="project" value="TreeGrafter"/>
</dbReference>
<accession>A0A8S9HG45</accession>
<evidence type="ECO:0000256" key="4">
    <source>
        <dbReference type="ARBA" id="ARBA00022777"/>
    </source>
</evidence>
<evidence type="ECO:0000256" key="3">
    <source>
        <dbReference type="ARBA" id="ARBA00022741"/>
    </source>
</evidence>
<dbReference type="Pfam" id="PF00069">
    <property type="entry name" value="Pkinase"/>
    <property type="match status" value="1"/>
</dbReference>
<dbReference type="GO" id="GO:0005524">
    <property type="term" value="F:ATP binding"/>
    <property type="evidence" value="ECO:0007669"/>
    <property type="project" value="UniProtKB-KW"/>
</dbReference>
<feature type="non-terminal residue" evidence="7">
    <location>
        <position position="1"/>
    </location>
</feature>
<keyword evidence="3" id="KW-0547">Nucleotide-binding</keyword>
<proteinExistence type="predicted"/>
<dbReference type="InterPro" id="IPR011009">
    <property type="entry name" value="Kinase-like_dom_sf"/>
</dbReference>
<evidence type="ECO:0000313" key="7">
    <source>
        <dbReference type="EMBL" id="KAF2556030.1"/>
    </source>
</evidence>
<evidence type="ECO:0000259" key="6">
    <source>
        <dbReference type="PROSITE" id="PS50011"/>
    </source>
</evidence>
<name>A0A8S9HG45_BRACR</name>
<dbReference type="AlphaFoldDB" id="A0A8S9HG45"/>
<sequence>MADIWSCGVTLYVMRVGAPPFEDENDHRNFGKTMQVEHKGCPVQDPRRRSYFTGRHTSPLSLIFLATPVERISIADIKKHPWFLKNLPRELTETAQAAYFSKESQSFSVQTVEEIMKIVDDAKTPPPVSLHIGGFGWGEKEGDAERQYEE</sequence>
<gene>
    <name evidence="7" type="ORF">F2Q68_00013203</name>
</gene>